<dbReference type="EMBL" id="BAAFJT010000029">
    <property type="protein sequence ID" value="GAB0200924.1"/>
    <property type="molecule type" value="Genomic_DNA"/>
</dbReference>
<dbReference type="InterPro" id="IPR053040">
    <property type="entry name" value="LRR-containing_protein_71"/>
</dbReference>
<dbReference type="SMART" id="SM00368">
    <property type="entry name" value="LRR_RI"/>
    <property type="match status" value="4"/>
</dbReference>
<protein>
    <submittedName>
        <fullName evidence="2">Leucine-rich repeat-containing protein 71</fullName>
    </submittedName>
</protein>
<dbReference type="Proteomes" id="UP001623348">
    <property type="component" value="Unassembled WGS sequence"/>
</dbReference>
<evidence type="ECO:0000313" key="3">
    <source>
        <dbReference type="Proteomes" id="UP001623348"/>
    </source>
</evidence>
<feature type="compositionally biased region" description="Basic and acidic residues" evidence="1">
    <location>
        <begin position="334"/>
        <end position="362"/>
    </location>
</feature>
<organism evidence="2 3">
    <name type="scientific">Grus japonensis</name>
    <name type="common">Japanese crane</name>
    <name type="synonym">Red-crowned crane</name>
    <dbReference type="NCBI Taxonomy" id="30415"/>
    <lineage>
        <taxon>Eukaryota</taxon>
        <taxon>Metazoa</taxon>
        <taxon>Chordata</taxon>
        <taxon>Craniata</taxon>
        <taxon>Vertebrata</taxon>
        <taxon>Euteleostomi</taxon>
        <taxon>Archelosauria</taxon>
        <taxon>Archosauria</taxon>
        <taxon>Dinosauria</taxon>
        <taxon>Saurischia</taxon>
        <taxon>Theropoda</taxon>
        <taxon>Coelurosauria</taxon>
        <taxon>Aves</taxon>
        <taxon>Neognathae</taxon>
        <taxon>Neoaves</taxon>
        <taxon>Gruiformes</taxon>
        <taxon>Gruidae</taxon>
        <taxon>Grus</taxon>
    </lineage>
</organism>
<feature type="region of interest" description="Disordered" evidence="1">
    <location>
        <begin position="460"/>
        <end position="485"/>
    </location>
</feature>
<accession>A0ABC9XT65</accession>
<dbReference type="PANTHER" id="PTHR46984:SF1">
    <property type="entry name" value="LEUCINE-RICH REPEAT-CONTAINING PROTEIN 71"/>
    <property type="match status" value="1"/>
</dbReference>
<keyword evidence="3" id="KW-1185">Reference proteome</keyword>
<comment type="caution">
    <text evidence="2">The sequence shown here is derived from an EMBL/GenBank/DDBJ whole genome shotgun (WGS) entry which is preliminary data.</text>
</comment>
<name>A0ABC9XT65_GRUJA</name>
<reference evidence="2 3" key="1">
    <citation type="submission" date="2024-06" db="EMBL/GenBank/DDBJ databases">
        <title>The draft genome of Grus japonensis, version 3.</title>
        <authorList>
            <person name="Nabeshima K."/>
            <person name="Suzuki S."/>
            <person name="Onuma M."/>
        </authorList>
    </citation>
    <scope>NUCLEOTIDE SEQUENCE [LARGE SCALE GENOMIC DNA]</scope>
    <source>
        <strain evidence="2 3">451A</strain>
    </source>
</reference>
<sequence length="485" mass="52710">MRRRGERAPREKAAAAAEEETKSVARKAEQGAEEYQCTGLLEQDFPELCARAGIAAVPKVTLRPPPSFPADEEPAEPTLAEVLARIASKYSYFQPCVQVEREHEDPRSVRAVFLRGWKIEEEMLGVLSQCLPALAGLQAVHLWKVGLTERLLPALATLLARCPRLRMLSLEGNPLPEPAFHMLMGSDSTLAHLSLRNNSIGDAAARLIGQSLSTPSCSNRSLVSLVLSFNRISDLGAGYIAQGLRLNRSLLSLSLANNDIGDVGAVKLAEVLGPFALTHAEVVEQRRLLLAEALGQSRMTPKETEGQSERPSSLRGSAAPDKLPPAKHGKAPAKKKEPLRKEEARQPKKPPEPRAARGRDAKLSGQEKLSMEAPDLAEPPHPLLEEARHHQGSVVLPGNRALLNLNLTHNRITERGLGAFLAALEGQQREKKPKVPGQQGLLCLSLEKNRIPPTSPAFARLQELLPPPDPLPKAQGQEEEQESGA</sequence>
<gene>
    <name evidence="2" type="ORF">GRJ2_002557900</name>
</gene>
<evidence type="ECO:0000313" key="2">
    <source>
        <dbReference type="EMBL" id="GAB0200924.1"/>
    </source>
</evidence>
<feature type="region of interest" description="Disordered" evidence="1">
    <location>
        <begin position="1"/>
        <end position="29"/>
    </location>
</feature>
<dbReference type="PANTHER" id="PTHR46984">
    <property type="entry name" value="LEUCINE-RICH REPEAT-CONTAINING PROTEIN 71"/>
    <property type="match status" value="1"/>
</dbReference>
<evidence type="ECO:0000256" key="1">
    <source>
        <dbReference type="SAM" id="MobiDB-lite"/>
    </source>
</evidence>
<dbReference type="Gene3D" id="3.80.10.10">
    <property type="entry name" value="Ribonuclease Inhibitor"/>
    <property type="match status" value="1"/>
</dbReference>
<proteinExistence type="predicted"/>
<feature type="region of interest" description="Disordered" evidence="1">
    <location>
        <begin position="297"/>
        <end position="380"/>
    </location>
</feature>
<dbReference type="Pfam" id="PF13516">
    <property type="entry name" value="LRR_6"/>
    <property type="match status" value="3"/>
</dbReference>
<dbReference type="InterPro" id="IPR032675">
    <property type="entry name" value="LRR_dom_sf"/>
</dbReference>
<dbReference type="SUPFAM" id="SSF52047">
    <property type="entry name" value="RNI-like"/>
    <property type="match status" value="1"/>
</dbReference>
<dbReference type="InterPro" id="IPR001611">
    <property type="entry name" value="Leu-rich_rpt"/>
</dbReference>
<dbReference type="AlphaFoldDB" id="A0ABC9XT65"/>